<sequence length="222" mass="24272">MSPQPSCKSPADCPAVIPVFPLPGALLLPRGQMPLNIFEPRYLAMVDDALRSERIIGMIQPDADGAGSLLSPRLYRVGCAGRISQFAETGDGRYLISLTGVSRFRVENELSVTTAYRRCQVSYDAFAQDFEARAGEEAVDRESVLKTLRNFVDANELQVDWAGIDEASNEALVNALCMMSPFGVREKQAMLEAPDLKTRAEVLVAVTEMELVRASGSEPTLQ</sequence>
<dbReference type="EMBL" id="LT962688">
    <property type="protein sequence ID" value="SOR30225.1"/>
    <property type="molecule type" value="Genomic_DNA"/>
</dbReference>
<dbReference type="EMBL" id="MNAO01000262">
    <property type="protein sequence ID" value="OHV15485.1"/>
    <property type="molecule type" value="Genomic_DNA"/>
</dbReference>
<dbReference type="GO" id="GO:0006508">
    <property type="term" value="P:proteolysis"/>
    <property type="evidence" value="ECO:0007669"/>
    <property type="project" value="UniProtKB-KW"/>
</dbReference>
<keyword evidence="3" id="KW-0645">Protease</keyword>
<dbReference type="Proteomes" id="UP000233769">
    <property type="component" value="Chromosome tk0001"/>
</dbReference>
<reference evidence="6" key="2">
    <citation type="submission" date="2017-10" db="EMBL/GenBank/DDBJ databases">
        <authorList>
            <person name="Regsiter A."/>
            <person name="William W."/>
        </authorList>
    </citation>
    <scope>NUCLEOTIDE SEQUENCE [LARGE SCALE GENOMIC DNA]</scope>
</reference>
<gene>
    <name evidence="2" type="ORF">BK022_18675</name>
    <name evidence="4" type="ORF">KEC54_12720</name>
    <name evidence="3" type="ORF">TK0001_3623</name>
</gene>
<dbReference type="InterPro" id="IPR046336">
    <property type="entry name" value="Lon_prtase_N_sf"/>
</dbReference>
<keyword evidence="3" id="KW-0378">Hydrolase</keyword>
<organism evidence="2 5">
    <name type="scientific">Methylorubrum extorquens</name>
    <name type="common">Methylobacterium dichloromethanicum</name>
    <name type="synonym">Methylobacterium extorquens</name>
    <dbReference type="NCBI Taxonomy" id="408"/>
    <lineage>
        <taxon>Bacteria</taxon>
        <taxon>Pseudomonadati</taxon>
        <taxon>Pseudomonadota</taxon>
        <taxon>Alphaproteobacteria</taxon>
        <taxon>Hyphomicrobiales</taxon>
        <taxon>Methylobacteriaceae</taxon>
        <taxon>Methylorubrum</taxon>
    </lineage>
</organism>
<name>A0A1S1P367_METEX</name>
<dbReference type="RefSeq" id="WP_003604639.1">
    <property type="nucleotide sequence ID" value="NZ_BJVP01000009.1"/>
</dbReference>
<dbReference type="OMA" id="YRQCKVD"/>
<dbReference type="EMBL" id="CP073633">
    <property type="protein sequence ID" value="WHQ72344.1"/>
    <property type="molecule type" value="Genomic_DNA"/>
</dbReference>
<dbReference type="PANTHER" id="PTHR46732:SF8">
    <property type="entry name" value="ATP-DEPENDENT PROTEASE LA (LON) DOMAIN PROTEIN"/>
    <property type="match status" value="1"/>
</dbReference>
<evidence type="ECO:0000259" key="1">
    <source>
        <dbReference type="PROSITE" id="PS51787"/>
    </source>
</evidence>
<dbReference type="Pfam" id="PF02190">
    <property type="entry name" value="LON_substr_bdg"/>
    <property type="match status" value="1"/>
</dbReference>
<evidence type="ECO:0000313" key="3">
    <source>
        <dbReference type="EMBL" id="SOR30225.1"/>
    </source>
</evidence>
<dbReference type="Gene3D" id="2.30.130.40">
    <property type="entry name" value="LON domain-like"/>
    <property type="match status" value="1"/>
</dbReference>
<dbReference type="InterPro" id="IPR003111">
    <property type="entry name" value="Lon_prtase_N"/>
</dbReference>
<evidence type="ECO:0000313" key="5">
    <source>
        <dbReference type="Proteomes" id="UP000180215"/>
    </source>
</evidence>
<dbReference type="GeneID" id="72989938"/>
<dbReference type="Proteomes" id="UP001223720">
    <property type="component" value="Chromosome"/>
</dbReference>
<evidence type="ECO:0000313" key="2">
    <source>
        <dbReference type="EMBL" id="OHV15485.1"/>
    </source>
</evidence>
<protein>
    <submittedName>
        <fullName evidence="4">LON peptidase substrate-binding domain-containing protein</fullName>
    </submittedName>
    <submittedName>
        <fullName evidence="2">Peptidase S16</fullName>
    </submittedName>
    <submittedName>
        <fullName evidence="3">Putative Lon family ATP-dependent protease</fullName>
    </submittedName>
</protein>
<evidence type="ECO:0000313" key="6">
    <source>
        <dbReference type="Proteomes" id="UP000233769"/>
    </source>
</evidence>
<dbReference type="SUPFAM" id="SSF88697">
    <property type="entry name" value="PUA domain-like"/>
    <property type="match status" value="1"/>
</dbReference>
<dbReference type="InterPro" id="IPR015947">
    <property type="entry name" value="PUA-like_sf"/>
</dbReference>
<feature type="domain" description="Lon N-terminal" evidence="1">
    <location>
        <begin position="17"/>
        <end position="211"/>
    </location>
</feature>
<dbReference type="Proteomes" id="UP000180215">
    <property type="component" value="Unassembled WGS sequence"/>
</dbReference>
<dbReference type="PROSITE" id="PS51787">
    <property type="entry name" value="LON_N"/>
    <property type="match status" value="1"/>
</dbReference>
<dbReference type="SMART" id="SM00464">
    <property type="entry name" value="LON"/>
    <property type="match status" value="1"/>
</dbReference>
<reference evidence="4" key="4">
    <citation type="journal article" date="2022" name="Biotechnol. Bioprocess Eng.">
        <title>Pan-genome Analysis Reveals Comparative Genomic Features of Central Metabolic Pathways in Methylorubrum extorquens.</title>
        <authorList>
            <person name="Lee G.M."/>
            <person name="Scott-Nevros Z.K."/>
            <person name="Lee S.-M."/>
            <person name="Kim D."/>
        </authorList>
    </citation>
    <scope>NUCLEOTIDE SEQUENCE</scope>
    <source>
        <strain evidence="4">ATCC 55366</strain>
    </source>
</reference>
<dbReference type="GO" id="GO:0008233">
    <property type="term" value="F:peptidase activity"/>
    <property type="evidence" value="ECO:0007669"/>
    <property type="project" value="UniProtKB-KW"/>
</dbReference>
<accession>A0A1S1P367</accession>
<reference evidence="2 5" key="1">
    <citation type="submission" date="2016-10" db="EMBL/GenBank/DDBJ databases">
        <title>Draft genome sequence of Methylobacterium extorquens CP3, a seed endophyte of Crotalaria pumila with plant growth-promoting and metal tolerance properties.</title>
        <authorList>
            <person name="Sanchez-Lopez A.S."/>
            <person name="Van Hamme J.D."/>
            <person name="Thijs S."/>
            <person name="Mcammond B.M."/>
            <person name="Stevens V."/>
            <person name="Gonzalez-Chavez M.D.C."/>
            <person name="Vangronsveld J."/>
        </authorList>
    </citation>
    <scope>NUCLEOTIDE SEQUENCE [LARGE SCALE GENOMIC DNA]</scope>
    <source>
        <strain evidence="2 5">CP3</strain>
    </source>
</reference>
<reference evidence="3" key="3">
    <citation type="submission" date="2017-10" db="EMBL/GenBank/DDBJ databases">
        <authorList>
            <person name="Banno H."/>
            <person name="Chua N.-H."/>
        </authorList>
    </citation>
    <scope>NUCLEOTIDE SEQUENCE [LARGE SCALE GENOMIC DNA]</scope>
    <source>
        <strain evidence="3">TK 0001</strain>
    </source>
</reference>
<dbReference type="PANTHER" id="PTHR46732">
    <property type="entry name" value="ATP-DEPENDENT PROTEASE LA (LON) DOMAIN PROTEIN"/>
    <property type="match status" value="1"/>
</dbReference>
<evidence type="ECO:0000313" key="4">
    <source>
        <dbReference type="EMBL" id="WHQ72344.1"/>
    </source>
</evidence>
<proteinExistence type="predicted"/>
<dbReference type="AlphaFoldDB" id="A0A1S1P367"/>